<dbReference type="AlphaFoldDB" id="A0A1J7IL53"/>
<dbReference type="EMBL" id="KV875099">
    <property type="protein sequence ID" value="OIW28011.1"/>
    <property type="molecule type" value="Genomic_DNA"/>
</dbReference>
<reference evidence="2 3" key="1">
    <citation type="submission" date="2016-10" db="EMBL/GenBank/DDBJ databases">
        <title>Draft genome sequence of Coniochaeta ligniaria NRRL30616, a lignocellulolytic fungus for bioabatement of inhibitors in plant biomass hydrolysates.</title>
        <authorList>
            <consortium name="DOE Joint Genome Institute"/>
            <person name="Jimenez D.J."/>
            <person name="Hector R.E."/>
            <person name="Riley R."/>
            <person name="Sun H."/>
            <person name="Grigoriev I.V."/>
            <person name="Van Elsas J.D."/>
            <person name="Nichols N.N."/>
        </authorList>
    </citation>
    <scope>NUCLEOTIDE SEQUENCE [LARGE SCALE GENOMIC DNA]</scope>
    <source>
        <strain evidence="2 3">NRRL 30616</strain>
    </source>
</reference>
<gene>
    <name evidence="2" type="ORF">CONLIGDRAFT_459262</name>
</gene>
<dbReference type="PROSITE" id="PS51450">
    <property type="entry name" value="LRR"/>
    <property type="match status" value="1"/>
</dbReference>
<proteinExistence type="predicted"/>
<evidence type="ECO:0000313" key="3">
    <source>
        <dbReference type="Proteomes" id="UP000182658"/>
    </source>
</evidence>
<dbReference type="InterPro" id="IPR001611">
    <property type="entry name" value="Leu-rich_rpt"/>
</dbReference>
<evidence type="ECO:0008006" key="4">
    <source>
        <dbReference type="Google" id="ProtNLM"/>
    </source>
</evidence>
<protein>
    <recommendedName>
        <fullName evidence="4">Leucine rich repeat domain-containing protein</fullName>
    </recommendedName>
</protein>
<dbReference type="OrthoDB" id="5213490at2759"/>
<keyword evidence="3" id="KW-1185">Reference proteome</keyword>
<name>A0A1J7IL53_9PEZI</name>
<dbReference type="Proteomes" id="UP000182658">
    <property type="component" value="Unassembled WGS sequence"/>
</dbReference>
<evidence type="ECO:0000313" key="2">
    <source>
        <dbReference type="EMBL" id="OIW28011.1"/>
    </source>
</evidence>
<accession>A0A1J7IL53</accession>
<dbReference type="InterPro" id="IPR032675">
    <property type="entry name" value="LRR_dom_sf"/>
</dbReference>
<feature type="region of interest" description="Disordered" evidence="1">
    <location>
        <begin position="322"/>
        <end position="341"/>
    </location>
</feature>
<dbReference type="InParanoid" id="A0A1J7IL53"/>
<dbReference type="SUPFAM" id="SSF52047">
    <property type="entry name" value="RNI-like"/>
    <property type="match status" value="1"/>
</dbReference>
<dbReference type="Gene3D" id="3.80.10.10">
    <property type="entry name" value="Ribonuclease Inhibitor"/>
    <property type="match status" value="1"/>
</dbReference>
<evidence type="ECO:0000256" key="1">
    <source>
        <dbReference type="SAM" id="MobiDB-lite"/>
    </source>
</evidence>
<organism evidence="2 3">
    <name type="scientific">Coniochaeta ligniaria NRRL 30616</name>
    <dbReference type="NCBI Taxonomy" id="1408157"/>
    <lineage>
        <taxon>Eukaryota</taxon>
        <taxon>Fungi</taxon>
        <taxon>Dikarya</taxon>
        <taxon>Ascomycota</taxon>
        <taxon>Pezizomycotina</taxon>
        <taxon>Sordariomycetes</taxon>
        <taxon>Sordariomycetidae</taxon>
        <taxon>Coniochaetales</taxon>
        <taxon>Coniochaetaceae</taxon>
        <taxon>Coniochaeta</taxon>
    </lineage>
</organism>
<sequence length="809" mass="90380">MMASLPSYREATERPHWITIVAPHVAARDYARLCLVDNRFHAEFAPRMWKDPFKTIRLLGRHPAEDTRRLQYFLTTHVERMRLATRSLVLCLDFRDLGLTAYHFFEHQLWNGAKSQENSSRLASAFPQLRCILLDGTPEWLVDSIARDLEISPGSPTTLACLMFTARKTATVFRPAFFLSPLVKSVVYLDLSYAPGSLKATLLAASLPCLRILKVQGREISDDAALSIFALFKQQLWSLDLSDNKLTDAPLEPLVLSTFPATNSRTAAHHDVEGSLKWVANVGEAWYGRFGFIEESEHSSVFNHPRRHLADPPVYTSHAELASGDQSTVRHNGRRPVRRDTPESVKQILLGKPDRHPQAYEGAESHDIRAAHGGITHLRLNGNGFSLQGIERLIRESPGQLEHFECDSALIEIPAATLNEKRREALRHLLPRWLAPAKFTGFVGASHLFRPVFCPQLQVLRIHHSLLSQIPSINAENVTVGDSLWIAEAFFEPRAAMAFPQVFAPDMNPRLYSLTLTNVPRYSTGPFIVKILNFLRQASDQERKIQDTNAAHSLRVSASLNGLRHIHLEFGEDPREAAPDALDLEGMDAAKLLGPEDEEFSFFAQSDWASSSLPTSDPQTLDGGQRLKNDRELFHAETPLFRPENPPPYRPGYAETQDQYEHHHGDWNGQVFAVPVWVGRGVSGPHSAVNEYMRLLKDPYLTALHTNVGPASPSHVLAGVPAGSYIYHAAWDAIMAPPVVRKPTAAELGEMRDVVAAIKEYRAKTKSALSTAQQAAGTLDVPLGEPHYHWSGKLDISFPSVSHDSGMWR</sequence>